<feature type="compositionally biased region" description="Polar residues" evidence="7">
    <location>
        <begin position="738"/>
        <end position="750"/>
    </location>
</feature>
<feature type="domain" description="Zn(2)-C6 fungal-type" evidence="8">
    <location>
        <begin position="70"/>
        <end position="101"/>
    </location>
</feature>
<feature type="compositionally biased region" description="Basic and acidic residues" evidence="7">
    <location>
        <begin position="47"/>
        <end position="56"/>
    </location>
</feature>
<dbReference type="GO" id="GO:0008270">
    <property type="term" value="F:zinc ion binding"/>
    <property type="evidence" value="ECO:0007669"/>
    <property type="project" value="InterPro"/>
</dbReference>
<dbReference type="RefSeq" id="XP_002546974.1">
    <property type="nucleotide sequence ID" value="XM_002546928.1"/>
</dbReference>
<dbReference type="CDD" id="cd12148">
    <property type="entry name" value="fungal_TF_MHR"/>
    <property type="match status" value="1"/>
</dbReference>
<evidence type="ECO:0000256" key="1">
    <source>
        <dbReference type="ARBA" id="ARBA00022723"/>
    </source>
</evidence>
<dbReference type="EMBL" id="GG692396">
    <property type="protein sequence ID" value="EER34419.1"/>
    <property type="molecule type" value="Genomic_DNA"/>
</dbReference>
<reference evidence="9 10" key="1">
    <citation type="journal article" date="2009" name="Nature">
        <title>Evolution of pathogenicity and sexual reproduction in eight Candida genomes.</title>
        <authorList>
            <person name="Butler G."/>
            <person name="Rasmussen M.D."/>
            <person name="Lin M.F."/>
            <person name="Santos M.A."/>
            <person name="Sakthikumar S."/>
            <person name="Munro C.A."/>
            <person name="Rheinbay E."/>
            <person name="Grabherr M."/>
            <person name="Forche A."/>
            <person name="Reedy J.L."/>
            <person name="Agrafioti I."/>
            <person name="Arnaud M.B."/>
            <person name="Bates S."/>
            <person name="Brown A.J."/>
            <person name="Brunke S."/>
            <person name="Costanzo M.C."/>
            <person name="Fitzpatrick D.A."/>
            <person name="de Groot P.W."/>
            <person name="Harris D."/>
            <person name="Hoyer L.L."/>
            <person name="Hube B."/>
            <person name="Klis F.M."/>
            <person name="Kodira C."/>
            <person name="Lennard N."/>
            <person name="Logue M.E."/>
            <person name="Martin R."/>
            <person name="Neiman A.M."/>
            <person name="Nikolaou E."/>
            <person name="Quail M.A."/>
            <person name="Quinn J."/>
            <person name="Santos M.C."/>
            <person name="Schmitzberger F.F."/>
            <person name="Sherlock G."/>
            <person name="Shah P."/>
            <person name="Silverstein K.A."/>
            <person name="Skrzypek M.S."/>
            <person name="Soll D."/>
            <person name="Staggs R."/>
            <person name="Stansfield I."/>
            <person name="Stumpf M.P."/>
            <person name="Sudbery P.E."/>
            <person name="Srikantha T."/>
            <person name="Zeng Q."/>
            <person name="Berman J."/>
            <person name="Berriman M."/>
            <person name="Heitman J."/>
            <person name="Gow N.A."/>
            <person name="Lorenz M.C."/>
            <person name="Birren B.W."/>
            <person name="Kellis M."/>
            <person name="Cuomo C.A."/>
        </authorList>
    </citation>
    <scope>NUCLEOTIDE SEQUENCE [LARGE SCALE GENOMIC DNA]</scope>
    <source>
        <strain evidence="10">ATCC MYA-3404 / T1</strain>
    </source>
</reference>
<gene>
    <name evidence="9" type="ORF">CTRG_01280</name>
</gene>
<dbReference type="VEuPathDB" id="FungiDB:CTRG_01280"/>
<evidence type="ECO:0000259" key="8">
    <source>
        <dbReference type="PROSITE" id="PS50048"/>
    </source>
</evidence>
<dbReference type="GeneID" id="8301005"/>
<feature type="region of interest" description="Disordered" evidence="7">
    <location>
        <begin position="106"/>
        <end position="192"/>
    </location>
</feature>
<feature type="region of interest" description="Disordered" evidence="7">
    <location>
        <begin position="898"/>
        <end position="969"/>
    </location>
</feature>
<keyword evidence="10" id="KW-1185">Reference proteome</keyword>
<organism evidence="9 10">
    <name type="scientific">Candida tropicalis (strain ATCC MYA-3404 / T1)</name>
    <name type="common">Yeast</name>
    <dbReference type="NCBI Taxonomy" id="294747"/>
    <lineage>
        <taxon>Eukaryota</taxon>
        <taxon>Fungi</taxon>
        <taxon>Dikarya</taxon>
        <taxon>Ascomycota</taxon>
        <taxon>Saccharomycotina</taxon>
        <taxon>Pichiomycetes</taxon>
        <taxon>Debaryomycetaceae</taxon>
        <taxon>Candida/Lodderomyces clade</taxon>
        <taxon>Candida</taxon>
    </lineage>
</organism>
<feature type="compositionally biased region" description="Low complexity" evidence="7">
    <location>
        <begin position="804"/>
        <end position="821"/>
    </location>
</feature>
<dbReference type="SUPFAM" id="SSF57701">
    <property type="entry name" value="Zn2/Cys6 DNA-binding domain"/>
    <property type="match status" value="1"/>
</dbReference>
<dbReference type="InterPro" id="IPR036864">
    <property type="entry name" value="Zn2-C6_fun-type_DNA-bd_sf"/>
</dbReference>
<feature type="compositionally biased region" description="Low complexity" evidence="7">
    <location>
        <begin position="24"/>
        <end position="44"/>
    </location>
</feature>
<feature type="compositionally biased region" description="Polar residues" evidence="7">
    <location>
        <begin position="860"/>
        <end position="870"/>
    </location>
</feature>
<dbReference type="STRING" id="294747.C5M5Z9"/>
<dbReference type="SMART" id="SM00906">
    <property type="entry name" value="Fungal_trans"/>
    <property type="match status" value="1"/>
</dbReference>
<keyword evidence="4" id="KW-0238">DNA-binding</keyword>
<dbReference type="GO" id="GO:0006351">
    <property type="term" value="P:DNA-templated transcription"/>
    <property type="evidence" value="ECO:0007669"/>
    <property type="project" value="InterPro"/>
</dbReference>
<keyword evidence="2" id="KW-0862">Zinc</keyword>
<feature type="region of interest" description="Disordered" evidence="7">
    <location>
        <begin position="1"/>
        <end position="58"/>
    </location>
</feature>
<evidence type="ECO:0000313" key="10">
    <source>
        <dbReference type="Proteomes" id="UP000002037"/>
    </source>
</evidence>
<evidence type="ECO:0000256" key="4">
    <source>
        <dbReference type="ARBA" id="ARBA00023125"/>
    </source>
</evidence>
<dbReference type="Pfam" id="PF00172">
    <property type="entry name" value="Zn_clus"/>
    <property type="match status" value="1"/>
</dbReference>
<proteinExistence type="predicted"/>
<keyword evidence="5" id="KW-0804">Transcription</keyword>
<dbReference type="CDD" id="cd00067">
    <property type="entry name" value="GAL4"/>
    <property type="match status" value="1"/>
</dbReference>
<dbReference type="OrthoDB" id="5121955at2759"/>
<dbReference type="SMART" id="SM00066">
    <property type="entry name" value="GAL4"/>
    <property type="match status" value="1"/>
</dbReference>
<dbReference type="GO" id="GO:0000981">
    <property type="term" value="F:DNA-binding transcription factor activity, RNA polymerase II-specific"/>
    <property type="evidence" value="ECO:0007669"/>
    <property type="project" value="InterPro"/>
</dbReference>
<name>C5M5Z9_CANTT</name>
<feature type="region of interest" description="Disordered" evidence="7">
    <location>
        <begin position="840"/>
        <end position="874"/>
    </location>
</feature>
<dbReference type="HOGENOM" id="CLU_006329_0_0_1"/>
<evidence type="ECO:0000256" key="5">
    <source>
        <dbReference type="ARBA" id="ARBA00023163"/>
    </source>
</evidence>
<dbReference type="KEGG" id="ctp:CTRG_01280"/>
<dbReference type="AlphaFoldDB" id="C5M5Z9"/>
<dbReference type="PANTHER" id="PTHR47171:SF3">
    <property type="entry name" value="FARA-RELATED"/>
    <property type="match status" value="1"/>
</dbReference>
<feature type="compositionally biased region" description="Polar residues" evidence="7">
    <location>
        <begin position="765"/>
        <end position="774"/>
    </location>
</feature>
<dbReference type="PROSITE" id="PS00463">
    <property type="entry name" value="ZN2_CY6_FUNGAL_1"/>
    <property type="match status" value="1"/>
</dbReference>
<evidence type="ECO:0000313" key="9">
    <source>
        <dbReference type="EMBL" id="EER34419.1"/>
    </source>
</evidence>
<dbReference type="PROSITE" id="PS50048">
    <property type="entry name" value="ZN2_CY6_FUNGAL_2"/>
    <property type="match status" value="1"/>
</dbReference>
<dbReference type="Gene3D" id="4.10.240.10">
    <property type="entry name" value="Zn(2)-C6 fungal-type DNA-binding domain"/>
    <property type="match status" value="1"/>
</dbReference>
<keyword evidence="3" id="KW-0805">Transcription regulation</keyword>
<protein>
    <recommendedName>
        <fullName evidence="8">Zn(2)-C6 fungal-type domain-containing protein</fullName>
    </recommendedName>
</protein>
<evidence type="ECO:0000256" key="3">
    <source>
        <dbReference type="ARBA" id="ARBA00023015"/>
    </source>
</evidence>
<dbReference type="InterPro" id="IPR007219">
    <property type="entry name" value="XnlR_reg_dom"/>
</dbReference>
<sequence length="1022" mass="114518">MSDQKDGVAKLDQQKETENSHPETQTATTTTTTTATQTTSTTSNKKPKSDAKDKPKAFTIKYKRPRGSRACTVCRSRKVRCDAEIHIPCTNCITFGCECILPEAKKRGNQSGESKAKRQKVNQSKDKPLSATALKKKSSSNSTINTPINENGNSLEKSTSPVSNNKSSDMATTMSSNNDTSENSNTTSTAEPIINISQVSVPPSLTSTYKNRPSMHKKELLDSKAKTALTFLGSSSIGVVPQRAGENHVELTTDVFDTSDTKLDSVELEILKMRGAFLLPSKELSLELINAYFEHVHPLMPVINRSLFMKKFNDPNDNPSLMVLHAVLLLGCRASKNPLLLDSKGTNDLASITFFRRAKALYETNYESDPVSIIQTVILIGSYWDGPEDVTKNSFYWTRVAVGLAQGFGFQRDVSKSHQLTISEKKIWRRIWWCLFEKDRNVAIAFGRPVVIDLNDCDVPMLTVEDFDETDPELGIVDPYPINETQALYFIHLVKLAEITGIIIKHQYSVKSETMKRRNAFSIIEHCDMLMGIWFTNLPSKLVFSLADTSTHNFYACLLNAQYYNRLYLIHRSNLIRMARSSSTNPNNYKYPSWGISFQSARMISIISKILLDRNLIQYVPVMYVYIAFSALVMLIYHVDSDNSVIAATAADSLYVSRAVLKELSKYWPVAGVLLKLFDKYANDKLKRTRLIENGNMIVEYKENAAKEKMKQSIGEYDSHSSSATMSIPNRQQQQQQASPLPQNRQSQQPLPLPQTAKSKDHTMFSPTSATSGISPGGGVYNGYPDQTPIKRDFSSASSHPHPQQQQQQQSGQLNQTQNNNQTPQIEELIRQYKLPMKRAAKGTNGNNNVASDSSDKQTTETSPASSTKSFPDISMVTENLQNKQNFFENFEPTQLFPTFSIPPTRAQSPTPHFEDDGIGSNVYNSMNSTMMLKSDKQQKSQPSTEQQQQSQQLQQQQQPTHNGNSNQLVAGESHKAEHDILDPNTPAFQTNFIDSSFNYLNLQSGMTMDDDIHSLFNMMNQ</sequence>
<dbReference type="PANTHER" id="PTHR47171">
    <property type="entry name" value="FARA-RELATED"/>
    <property type="match status" value="1"/>
</dbReference>
<feature type="region of interest" description="Disordered" evidence="7">
    <location>
        <begin position="710"/>
        <end position="821"/>
    </location>
</feature>
<feature type="compositionally biased region" description="Low complexity" evidence="7">
    <location>
        <begin position="172"/>
        <end position="189"/>
    </location>
</feature>
<feature type="compositionally biased region" description="Polar residues" evidence="7">
    <location>
        <begin position="141"/>
        <end position="171"/>
    </location>
</feature>
<dbReference type="InterPro" id="IPR052073">
    <property type="entry name" value="Amide_Lactam_Regulators"/>
</dbReference>
<evidence type="ECO:0000256" key="2">
    <source>
        <dbReference type="ARBA" id="ARBA00022833"/>
    </source>
</evidence>
<feature type="compositionally biased region" description="Basic and acidic residues" evidence="7">
    <location>
        <begin position="1"/>
        <end position="21"/>
    </location>
</feature>
<evidence type="ECO:0000256" key="6">
    <source>
        <dbReference type="ARBA" id="ARBA00023242"/>
    </source>
</evidence>
<dbReference type="InterPro" id="IPR001138">
    <property type="entry name" value="Zn2Cys6_DnaBD"/>
</dbReference>
<feature type="compositionally biased region" description="Low complexity" evidence="7">
    <location>
        <begin position="940"/>
        <end position="959"/>
    </location>
</feature>
<feature type="compositionally biased region" description="Polar residues" evidence="7">
    <location>
        <begin position="844"/>
        <end position="853"/>
    </location>
</feature>
<dbReference type="Pfam" id="PF04082">
    <property type="entry name" value="Fungal_trans"/>
    <property type="match status" value="1"/>
</dbReference>
<keyword evidence="1" id="KW-0479">Metal-binding</keyword>
<dbReference type="Proteomes" id="UP000002037">
    <property type="component" value="Unassembled WGS sequence"/>
</dbReference>
<accession>C5M5Z9</accession>
<feature type="compositionally biased region" description="Polar residues" evidence="7">
    <location>
        <begin position="922"/>
        <end position="932"/>
    </location>
</feature>
<dbReference type="GO" id="GO:0003677">
    <property type="term" value="F:DNA binding"/>
    <property type="evidence" value="ECO:0007669"/>
    <property type="project" value="UniProtKB-KW"/>
</dbReference>
<keyword evidence="6" id="KW-0539">Nucleus</keyword>
<evidence type="ECO:0000256" key="7">
    <source>
        <dbReference type="SAM" id="MobiDB-lite"/>
    </source>
</evidence>
<feature type="compositionally biased region" description="Polar residues" evidence="7">
    <location>
        <begin position="960"/>
        <end position="969"/>
    </location>
</feature>
<feature type="compositionally biased region" description="Polar residues" evidence="7">
    <location>
        <begin position="720"/>
        <end position="731"/>
    </location>
</feature>
<dbReference type="eggNOG" id="ENOG502QV53">
    <property type="taxonomic scope" value="Eukaryota"/>
</dbReference>